<dbReference type="Ensembl" id="ENSELUT00000043169.3">
    <property type="protein sequence ID" value="ENSELUP00000024555.2"/>
    <property type="gene ID" value="ENSELUG00000023295.3"/>
</dbReference>
<dbReference type="OrthoDB" id="1696305at2759"/>
<feature type="domain" description="G" evidence="2">
    <location>
        <begin position="386"/>
        <end position="437"/>
    </location>
</feature>
<protein>
    <recommendedName>
        <fullName evidence="6">G domain-containing protein</fullName>
    </recommendedName>
</protein>
<sequence>MYKLLQVPLRELVSCKCPRHLSVPCLSVKHRTKLISSSYPLPRCYTSVFRGSIFHCELSFVLKDTCTTRFYSTARGTSSEIQELRKQDNTQGKYTSIEPEKEETFIFLEYIDPEDTHKDQLNGPLHVNAVPLISTEDDSLLPRSGLEKQQRMLEPHLQSLKHGTKGDLLNPDSLIEFHDVGFQLEERSKKKKKKSKGQQKIYGTPDLEEPVSDTCCNGCGAVMHCTDPDMAGYLPSEKYKVLQEEDTLKQAICQRCYLLTHHQKALTLKMSKEEYRSVVCQVKSQKALVLLIVDLLDIPDSIVPDLLELIGENKHVVVLGNKVDLIPGDSENYLQRIKRQLSQYCIDSGISCDNIKDTHLISAKTGYGIENLITCLQRSWKYKGDVYLVGTANAGKSTLFNTLLESDYCKSRASDVIHKATISPWPGTTLNLLKFPIINPTPYRMFRRSERLQCFSKQTEKDLSPEELRRLEQFSKQGYLVGRIGRTFRTNGQSDKDLIEFDPDSLAYGEDVRDEEGERDLSKPCTEVGLTHNELKDAHWLYDTPGIMKEHDVLSLLTEQEVKMVVPTQAIIPRTFVLKPGLSLFLGALGRIDYLKGEKSCWFTVIASNRVPVHITSLEKADRTYQKHAGQTLLGVPMGGEERMKEFPPLICQDFELEGQGYTKASADIKMSSAGWVAVTGVEGTSVMLRVHAPEGAGLSMRSPPLLPHVVHLKGERIKKSVAYKTRKPPSLVDTSLSYKGAKRLKVKKKKL</sequence>
<dbReference type="InterPro" id="IPR027417">
    <property type="entry name" value="P-loop_NTPase"/>
</dbReference>
<name>A0A3P8Z755_ESOLU</name>
<dbReference type="Gene3D" id="3.40.50.300">
    <property type="entry name" value="P-loop containing nucleotide triphosphate hydrolases"/>
    <property type="match status" value="1"/>
</dbReference>
<dbReference type="InterPro" id="IPR006073">
    <property type="entry name" value="GTP-bd"/>
</dbReference>
<dbReference type="InterPro" id="IPR048422">
    <property type="entry name" value="NOA1/YqeH-like_C"/>
</dbReference>
<proteinExistence type="predicted"/>
<dbReference type="AlphaFoldDB" id="A0A3P8Z755"/>
<dbReference type="OMA" id="LGCTNVG"/>
<feature type="region of interest" description="Disordered" evidence="1">
    <location>
        <begin position="186"/>
        <end position="205"/>
    </location>
</feature>
<organism evidence="4 5">
    <name type="scientific">Esox lucius</name>
    <name type="common">Northern pike</name>
    <dbReference type="NCBI Taxonomy" id="8010"/>
    <lineage>
        <taxon>Eukaryota</taxon>
        <taxon>Metazoa</taxon>
        <taxon>Chordata</taxon>
        <taxon>Craniata</taxon>
        <taxon>Vertebrata</taxon>
        <taxon>Euteleostomi</taxon>
        <taxon>Actinopterygii</taxon>
        <taxon>Neopterygii</taxon>
        <taxon>Teleostei</taxon>
        <taxon>Protacanthopterygii</taxon>
        <taxon>Esociformes</taxon>
        <taxon>Esocidae</taxon>
        <taxon>Esox</taxon>
    </lineage>
</organism>
<reference evidence="5" key="1">
    <citation type="journal article" date="2014" name="PLoS ONE">
        <title>The genome and linkage map of the northern pike (Esox lucius): conserved synteny revealed between the salmonid sister group and the Neoteleostei.</title>
        <authorList>
            <person name="Rondeau E.B."/>
            <person name="Minkley D.R."/>
            <person name="Leong J.S."/>
            <person name="Messmer A.M."/>
            <person name="Jantzen J.R."/>
            <person name="von Schalburg K.R."/>
            <person name="Lemon C."/>
            <person name="Bird N.H."/>
            <person name="Koop B.F."/>
        </authorList>
    </citation>
    <scope>NUCLEOTIDE SEQUENCE</scope>
</reference>
<dbReference type="Bgee" id="ENSELUG00000023295">
    <property type="expression patterns" value="Expressed in ovary and 14 other cell types or tissues"/>
</dbReference>
<dbReference type="GO" id="GO:0005525">
    <property type="term" value="F:GTP binding"/>
    <property type="evidence" value="ECO:0007669"/>
    <property type="project" value="InterPro"/>
</dbReference>
<reference evidence="4" key="2">
    <citation type="submission" date="2020-02" db="EMBL/GenBank/DDBJ databases">
        <title>Esox lucius (northern pike) genome, fEsoLuc1, primary haplotype.</title>
        <authorList>
            <person name="Myers G."/>
            <person name="Karagic N."/>
            <person name="Meyer A."/>
            <person name="Pippel M."/>
            <person name="Reichard M."/>
            <person name="Winkler S."/>
            <person name="Tracey A."/>
            <person name="Sims Y."/>
            <person name="Howe K."/>
            <person name="Rhie A."/>
            <person name="Formenti G."/>
            <person name="Durbin R."/>
            <person name="Fedrigo O."/>
            <person name="Jarvis E.D."/>
        </authorList>
    </citation>
    <scope>NUCLEOTIDE SEQUENCE [LARGE SCALE GENOMIC DNA]</scope>
</reference>
<dbReference type="InParanoid" id="A0A3P8Z755"/>
<evidence type="ECO:0000259" key="2">
    <source>
        <dbReference type="Pfam" id="PF01926"/>
    </source>
</evidence>
<dbReference type="GeneTree" id="ENSGT00390000001695"/>
<dbReference type="PANTHER" id="PTHR46406:SF1">
    <property type="entry name" value="NITRIC OXIDE-ASSOCIATED PROTEIN 1"/>
    <property type="match status" value="1"/>
</dbReference>
<dbReference type="CDD" id="cd01855">
    <property type="entry name" value="YqeH"/>
    <property type="match status" value="1"/>
</dbReference>
<dbReference type="PANTHER" id="PTHR46406">
    <property type="entry name" value="NITRIC OXIDE-ASSOCIATED PROTEIN 1"/>
    <property type="match status" value="1"/>
</dbReference>
<dbReference type="InterPro" id="IPR052807">
    <property type="entry name" value="Mito_transl_resp_regulator"/>
</dbReference>
<dbReference type="RefSeq" id="XP_010864807.2">
    <property type="nucleotide sequence ID" value="XM_010866505.5"/>
</dbReference>
<evidence type="ECO:0000313" key="5">
    <source>
        <dbReference type="Proteomes" id="UP000265140"/>
    </source>
</evidence>
<dbReference type="Proteomes" id="UP000265140">
    <property type="component" value="Chromosome 4"/>
</dbReference>
<evidence type="ECO:0000256" key="1">
    <source>
        <dbReference type="SAM" id="MobiDB-lite"/>
    </source>
</evidence>
<accession>A0A3P8Z755</accession>
<evidence type="ECO:0000259" key="3">
    <source>
        <dbReference type="Pfam" id="PF21516"/>
    </source>
</evidence>
<dbReference type="Pfam" id="PF21516">
    <property type="entry name" value="YqeH-like_C"/>
    <property type="match status" value="1"/>
</dbReference>
<evidence type="ECO:0000313" key="4">
    <source>
        <dbReference type="Ensembl" id="ENSELUP00000024555.2"/>
    </source>
</evidence>
<dbReference type="GeneID" id="105007537"/>
<dbReference type="Pfam" id="PF01926">
    <property type="entry name" value="MMR_HSR1"/>
    <property type="match status" value="1"/>
</dbReference>
<dbReference type="STRING" id="8010.ENSELUP00000024555"/>
<reference evidence="4" key="4">
    <citation type="submission" date="2025-09" db="UniProtKB">
        <authorList>
            <consortium name="Ensembl"/>
        </authorList>
    </citation>
    <scope>IDENTIFICATION</scope>
</reference>
<gene>
    <name evidence="4" type="primary">NOA1</name>
</gene>
<evidence type="ECO:0008006" key="6">
    <source>
        <dbReference type="Google" id="ProtNLM"/>
    </source>
</evidence>
<keyword evidence="5" id="KW-1185">Reference proteome</keyword>
<dbReference type="FunCoup" id="A0A3P8Z755">
    <property type="interactions" value="1623"/>
</dbReference>
<dbReference type="SUPFAM" id="SSF52540">
    <property type="entry name" value="P-loop containing nucleoside triphosphate hydrolases"/>
    <property type="match status" value="1"/>
</dbReference>
<feature type="domain" description="NOA1/YqeH-like C-terminal" evidence="3">
    <location>
        <begin position="603"/>
        <end position="703"/>
    </location>
</feature>
<reference evidence="4" key="3">
    <citation type="submission" date="2025-08" db="UniProtKB">
        <authorList>
            <consortium name="Ensembl"/>
        </authorList>
    </citation>
    <scope>IDENTIFICATION</scope>
</reference>